<dbReference type="AlphaFoldDB" id="W2Y0B9"/>
<accession>W2Y0B9</accession>
<reference evidence="2 3" key="1">
    <citation type="submission" date="2013-11" db="EMBL/GenBank/DDBJ databases">
        <title>The Genome Sequence of Phytophthora parasitica P10297.</title>
        <authorList>
            <consortium name="The Broad Institute Genomics Platform"/>
            <person name="Russ C."/>
            <person name="Tyler B."/>
            <person name="Panabieres F."/>
            <person name="Shan W."/>
            <person name="Tripathy S."/>
            <person name="Grunwald N."/>
            <person name="Machado M."/>
            <person name="Johnson C.S."/>
            <person name="Walker B."/>
            <person name="Young S.K."/>
            <person name="Zeng Q."/>
            <person name="Gargeya S."/>
            <person name="Fitzgerald M."/>
            <person name="Haas B."/>
            <person name="Abouelleil A."/>
            <person name="Allen A.W."/>
            <person name="Alvarado L."/>
            <person name="Arachchi H.M."/>
            <person name="Berlin A.M."/>
            <person name="Chapman S.B."/>
            <person name="Gainer-Dewar J."/>
            <person name="Goldberg J."/>
            <person name="Griggs A."/>
            <person name="Gujja S."/>
            <person name="Hansen M."/>
            <person name="Howarth C."/>
            <person name="Imamovic A."/>
            <person name="Ireland A."/>
            <person name="Larimer J."/>
            <person name="McCowan C."/>
            <person name="Murphy C."/>
            <person name="Pearson M."/>
            <person name="Poon T.W."/>
            <person name="Priest M."/>
            <person name="Roberts A."/>
            <person name="Saif S."/>
            <person name="Shea T."/>
            <person name="Sisk P."/>
            <person name="Sykes S."/>
            <person name="Wortman J."/>
            <person name="Nusbaum C."/>
            <person name="Birren B."/>
        </authorList>
    </citation>
    <scope>NUCLEOTIDE SEQUENCE [LARGE SCALE GENOMIC DNA]</scope>
    <source>
        <strain evidence="2 3">P10297</strain>
    </source>
</reference>
<dbReference type="EMBL" id="ANIY01005646">
    <property type="protein sequence ID" value="ETP27629.1"/>
    <property type="molecule type" value="Genomic_DNA"/>
</dbReference>
<evidence type="ECO:0000256" key="1">
    <source>
        <dbReference type="SAM" id="MobiDB-lite"/>
    </source>
</evidence>
<dbReference type="Proteomes" id="UP000018948">
    <property type="component" value="Unassembled WGS sequence"/>
</dbReference>
<feature type="region of interest" description="Disordered" evidence="1">
    <location>
        <begin position="1"/>
        <end position="31"/>
    </location>
</feature>
<comment type="caution">
    <text evidence="2">The sequence shown here is derived from an EMBL/GenBank/DDBJ whole genome shotgun (WGS) entry which is preliminary data.</text>
</comment>
<gene>
    <name evidence="2" type="ORF">F442_23094</name>
</gene>
<organism evidence="2 3">
    <name type="scientific">Phytophthora nicotianae P10297</name>
    <dbReference type="NCBI Taxonomy" id="1317064"/>
    <lineage>
        <taxon>Eukaryota</taxon>
        <taxon>Sar</taxon>
        <taxon>Stramenopiles</taxon>
        <taxon>Oomycota</taxon>
        <taxon>Peronosporomycetes</taxon>
        <taxon>Peronosporales</taxon>
        <taxon>Peronosporaceae</taxon>
        <taxon>Phytophthora</taxon>
    </lineage>
</organism>
<protein>
    <submittedName>
        <fullName evidence="2">Uncharacterized protein</fullName>
    </submittedName>
</protein>
<evidence type="ECO:0000313" key="3">
    <source>
        <dbReference type="Proteomes" id="UP000018948"/>
    </source>
</evidence>
<proteinExistence type="predicted"/>
<name>W2Y0B9_PHYNI</name>
<sequence>MARGAGEDVADAPEAGQEATEAGQKGPRKRIKEVLKARETRGVAYCGQ</sequence>
<evidence type="ECO:0000313" key="2">
    <source>
        <dbReference type="EMBL" id="ETP27629.1"/>
    </source>
</evidence>